<dbReference type="Proteomes" id="UP000035642">
    <property type="component" value="Unassembled WGS sequence"/>
</dbReference>
<reference evidence="2" key="2">
    <citation type="submission" date="2017-02" db="UniProtKB">
        <authorList>
            <consortium name="WormBaseParasite"/>
        </authorList>
    </citation>
    <scope>IDENTIFICATION</scope>
</reference>
<proteinExistence type="predicted"/>
<reference evidence="1" key="1">
    <citation type="submission" date="2012-09" db="EMBL/GenBank/DDBJ databases">
        <authorList>
            <person name="Martin A.A."/>
        </authorList>
    </citation>
    <scope>NUCLEOTIDE SEQUENCE</scope>
</reference>
<protein>
    <submittedName>
        <fullName evidence="2">Secreted protein</fullName>
    </submittedName>
</protein>
<name>A0A0K0CX81_ANGCA</name>
<organism evidence="1 2">
    <name type="scientific">Angiostrongylus cantonensis</name>
    <name type="common">Rat lungworm</name>
    <dbReference type="NCBI Taxonomy" id="6313"/>
    <lineage>
        <taxon>Eukaryota</taxon>
        <taxon>Metazoa</taxon>
        <taxon>Ecdysozoa</taxon>
        <taxon>Nematoda</taxon>
        <taxon>Chromadorea</taxon>
        <taxon>Rhabditida</taxon>
        <taxon>Rhabditina</taxon>
        <taxon>Rhabditomorpha</taxon>
        <taxon>Strongyloidea</taxon>
        <taxon>Metastrongylidae</taxon>
        <taxon>Angiostrongylus</taxon>
    </lineage>
</organism>
<dbReference type="WBParaSite" id="ACAC_0000214901-mRNA-1">
    <property type="protein sequence ID" value="ACAC_0000214901-mRNA-1"/>
    <property type="gene ID" value="ACAC_0000214901"/>
</dbReference>
<evidence type="ECO:0000313" key="2">
    <source>
        <dbReference type="WBParaSite" id="ACAC_0000214901-mRNA-1"/>
    </source>
</evidence>
<sequence>MVRLPLRAAPTTYSISLTVSKLSLMNVIGDICEFDYNSRFSSPLFPFACCPVRFPIPAADSHAIAFPTLHHMESQPLGTAMFPVVILGFLQYDSDSNASCKFCPNLATDNLRVVQQVESRTQRLAAIRTRSF</sequence>
<keyword evidence="1" id="KW-1185">Reference proteome</keyword>
<evidence type="ECO:0000313" key="1">
    <source>
        <dbReference type="Proteomes" id="UP000035642"/>
    </source>
</evidence>
<dbReference type="AlphaFoldDB" id="A0A0K0CX81"/>
<accession>A0A0K0CX81</accession>